<protein>
    <submittedName>
        <fullName evidence="1">Ring finger protein</fullName>
    </submittedName>
</protein>
<accession>A0ACC1XH30</accession>
<organism evidence="1 2">
    <name type="scientific">Melia azedarach</name>
    <name type="common">Chinaberry tree</name>
    <dbReference type="NCBI Taxonomy" id="155640"/>
    <lineage>
        <taxon>Eukaryota</taxon>
        <taxon>Viridiplantae</taxon>
        <taxon>Streptophyta</taxon>
        <taxon>Embryophyta</taxon>
        <taxon>Tracheophyta</taxon>
        <taxon>Spermatophyta</taxon>
        <taxon>Magnoliopsida</taxon>
        <taxon>eudicotyledons</taxon>
        <taxon>Gunneridae</taxon>
        <taxon>Pentapetalae</taxon>
        <taxon>rosids</taxon>
        <taxon>malvids</taxon>
        <taxon>Sapindales</taxon>
        <taxon>Meliaceae</taxon>
        <taxon>Melia</taxon>
    </lineage>
</organism>
<proteinExistence type="predicted"/>
<evidence type="ECO:0000313" key="1">
    <source>
        <dbReference type="EMBL" id="KAJ4709680.1"/>
    </source>
</evidence>
<evidence type="ECO:0000313" key="2">
    <source>
        <dbReference type="Proteomes" id="UP001164539"/>
    </source>
</evidence>
<comment type="caution">
    <text evidence="1">The sequence shown here is derived from an EMBL/GenBank/DDBJ whole genome shotgun (WGS) entry which is preliminary data.</text>
</comment>
<sequence>MGSGNSRLGSGTSHTRVNRRSKLLSSLICGGSSSRAPAVEMEEYSDENQVYSSEHCHPLMNAVHNSSGDSSLISSTGTRFTSPDTETGTSSGSNIAASEDGTRGVESNNRGKCLANSKELVFPHRVSADSSHHESYRDRSSTAASTSFKEESSDLVAVNDSANENAVNGIDNSVDKVTFHSLGDESSRGAMPAGLGFLVANREHDQADRSVLHVDVVSISSNILSRGNADTNNRDARRNSRRLFWDAFSRRSSRRLTDSPTIVFSTDDTEDLGSHDRWLLDFSGDFIDDGVGGDSGFWGSRIHSMNERRRQSRSEIWERLRAGLDDNGHRNSFCPSGLHPDGTCSCESLMMSEDSGTRAISRIVMLAEALFEVLDEIHRQPVSLSLSMVSLPAPESVVDSFPLKNHKKADKVEGGGDVDQCYICLAEYEEGDKIRVLPCHHEYHMSCVDKWLKEIHGVCPLCRGDVRQVATESSNSEIPSI</sequence>
<gene>
    <name evidence="1" type="ORF">OWV82_019435</name>
</gene>
<keyword evidence="2" id="KW-1185">Reference proteome</keyword>
<dbReference type="Proteomes" id="UP001164539">
    <property type="component" value="Chromosome 10"/>
</dbReference>
<dbReference type="EMBL" id="CM051403">
    <property type="protein sequence ID" value="KAJ4709680.1"/>
    <property type="molecule type" value="Genomic_DNA"/>
</dbReference>
<name>A0ACC1XH30_MELAZ</name>
<reference evidence="1 2" key="1">
    <citation type="journal article" date="2023" name="Science">
        <title>Complex scaffold remodeling in plant triterpene biosynthesis.</title>
        <authorList>
            <person name="De La Pena R."/>
            <person name="Hodgson H."/>
            <person name="Liu J.C."/>
            <person name="Stephenson M.J."/>
            <person name="Martin A.C."/>
            <person name="Owen C."/>
            <person name="Harkess A."/>
            <person name="Leebens-Mack J."/>
            <person name="Jimenez L.E."/>
            <person name="Osbourn A."/>
            <person name="Sattely E.S."/>
        </authorList>
    </citation>
    <scope>NUCLEOTIDE SEQUENCE [LARGE SCALE GENOMIC DNA]</scope>
    <source>
        <strain evidence="2">cv. JPN11</strain>
        <tissue evidence="1">Leaf</tissue>
    </source>
</reference>